<name>A0ABU5PN34_9BACL</name>
<dbReference type="InterPro" id="IPR043148">
    <property type="entry name" value="TagF_C"/>
</dbReference>
<dbReference type="SUPFAM" id="SSF53756">
    <property type="entry name" value="UDP-Glycosyltransferase/glycogen phosphorylase"/>
    <property type="match status" value="1"/>
</dbReference>
<dbReference type="Gene3D" id="3.40.50.720">
    <property type="entry name" value="NAD(P)-binding Rossmann-like Domain"/>
    <property type="match status" value="1"/>
</dbReference>
<gene>
    <name evidence="1" type="ORF">U9M73_15460</name>
</gene>
<dbReference type="InterPro" id="IPR051612">
    <property type="entry name" value="Teichoic_Acid_Biosynth"/>
</dbReference>
<dbReference type="Pfam" id="PF04464">
    <property type="entry name" value="Glyphos_transf"/>
    <property type="match status" value="1"/>
</dbReference>
<accession>A0ABU5PN34</accession>
<protein>
    <submittedName>
        <fullName evidence="1">CDP-glycerol glycerophosphotransferase family protein</fullName>
    </submittedName>
</protein>
<organism evidence="1 2">
    <name type="scientific">Paenibacillus phoenicis</name>
    <dbReference type="NCBI Taxonomy" id="554117"/>
    <lineage>
        <taxon>Bacteria</taxon>
        <taxon>Bacillati</taxon>
        <taxon>Bacillota</taxon>
        <taxon>Bacilli</taxon>
        <taxon>Bacillales</taxon>
        <taxon>Paenibacillaceae</taxon>
        <taxon>Paenibacillus</taxon>
    </lineage>
</organism>
<dbReference type="PANTHER" id="PTHR37316">
    <property type="entry name" value="TEICHOIC ACID GLYCEROL-PHOSPHATE PRIMASE"/>
    <property type="match status" value="1"/>
</dbReference>
<keyword evidence="2" id="KW-1185">Reference proteome</keyword>
<evidence type="ECO:0000313" key="1">
    <source>
        <dbReference type="EMBL" id="MEA3571351.1"/>
    </source>
</evidence>
<evidence type="ECO:0000313" key="2">
    <source>
        <dbReference type="Proteomes" id="UP001292216"/>
    </source>
</evidence>
<dbReference type="InterPro" id="IPR007554">
    <property type="entry name" value="Glycerophosphate_synth"/>
</dbReference>
<comment type="caution">
    <text evidence="1">The sequence shown here is derived from an EMBL/GenBank/DDBJ whole genome shotgun (WGS) entry which is preliminary data.</text>
</comment>
<reference evidence="1 2" key="1">
    <citation type="submission" date="2023-12" db="EMBL/GenBank/DDBJ databases">
        <title>Whole genome sequencing of Paenibacillus phoenicis isolated from the Phoenix Mars Lander spacecraft assembly facility.</title>
        <authorList>
            <person name="Garcia A."/>
            <person name="Venkateswaran K."/>
        </authorList>
    </citation>
    <scope>NUCLEOTIDE SEQUENCE [LARGE SCALE GENOMIC DNA]</scope>
    <source>
        <strain evidence="1 2">3PO2SA</strain>
    </source>
</reference>
<dbReference type="EMBL" id="JAYERP010000001">
    <property type="protein sequence ID" value="MEA3571351.1"/>
    <property type="molecule type" value="Genomic_DNA"/>
</dbReference>
<dbReference type="PANTHER" id="PTHR37316:SF3">
    <property type="entry name" value="TEICHOIC ACID GLYCEROL-PHOSPHATE TRANSFERASE"/>
    <property type="match status" value="1"/>
</dbReference>
<proteinExistence type="predicted"/>
<dbReference type="Proteomes" id="UP001292216">
    <property type="component" value="Unassembled WGS sequence"/>
</dbReference>
<dbReference type="RefSeq" id="WP_323077935.1">
    <property type="nucleotide sequence ID" value="NZ_CBCSKM010000001.1"/>
</dbReference>
<sequence length="469" mass="54827">MEAIVFGSGVTALTFINSLDREIVKIKYIIDNNPEKHHTKIQELTIYPVDRAKANDFDVVFLASFQSLSMMAQLLEMGIAYDKIIPVNHEEHTRALRENYQKVLNSAASSRRVSNRKKIALVNLNYSNYQGLALFRYMPLYIKEKYDVDLIDASNYAKLSEYDVICSSHFDGIYQEGFINIELWHGFPLKTMGLLSPSINDNQIKSQDQRSKNTALVMSYSHLYNTFFNACFPYRQNKYRITGMPRNDFLFEEDGKEKLESLFGISLRGSNVIFYLPTWREGKKRELDSSMNWDHIFGTVVQEESFTSILSDTNSILFVKLHPHEYRVYEKLGGTSNERIFYITDDMLSRAQVHLYELLNCADALITDYSSVAYDLLLKDIPLIYYIPDEIEYSNRRGFLIEPYSQMLPGPQVSDISMIGFHLHEYSKNKDYYRAERETVRDLIFKYKDNKASQRVWKEIDYYISQQNK</sequence>
<dbReference type="Gene3D" id="3.40.50.12580">
    <property type="match status" value="1"/>
</dbReference>